<sequence length="227" mass="26210">LRELGVHNSSVFLTNATIWVEGITDRLYLKTYMKKYAKDNIEYEHLQEDIHYSFVEYQGSNLVHWDFSSEDSDTERIRACFLCGNPFLLADRDIISKGNRKRVFQDMLGEDRFEVLKCKEIENLVPEEVVRTLVRGKLADCDTGLSVIKYEEYSTSEEGLGKYLDEKLALPNGDAVFASTTGTIKNKVGFCRRACELMNEDQVQWSLTTPIRELCEKIFSFISKQDQ</sequence>
<feature type="non-terminal residue" evidence="1">
    <location>
        <position position="1"/>
    </location>
</feature>
<evidence type="ECO:0000313" key="1">
    <source>
        <dbReference type="EMBL" id="GAI74990.1"/>
    </source>
</evidence>
<proteinExistence type="predicted"/>
<comment type="caution">
    <text evidence="1">The sequence shown here is derived from an EMBL/GenBank/DDBJ whole genome shotgun (WGS) entry which is preliminary data.</text>
</comment>
<gene>
    <name evidence="1" type="ORF">S12H4_22351</name>
</gene>
<protein>
    <submittedName>
        <fullName evidence="1">Uncharacterized protein</fullName>
    </submittedName>
</protein>
<accession>X1SHY4</accession>
<name>X1SHY4_9ZZZZ</name>
<reference evidence="1" key="1">
    <citation type="journal article" date="2014" name="Front. Microbiol.">
        <title>High frequency of phylogenetically diverse reductive dehalogenase-homologous genes in deep subseafloor sedimentary metagenomes.</title>
        <authorList>
            <person name="Kawai M."/>
            <person name="Futagami T."/>
            <person name="Toyoda A."/>
            <person name="Takaki Y."/>
            <person name="Nishi S."/>
            <person name="Hori S."/>
            <person name="Arai W."/>
            <person name="Tsubouchi T."/>
            <person name="Morono Y."/>
            <person name="Uchiyama I."/>
            <person name="Ito T."/>
            <person name="Fujiyama A."/>
            <person name="Inagaki F."/>
            <person name="Takami H."/>
        </authorList>
    </citation>
    <scope>NUCLEOTIDE SEQUENCE</scope>
    <source>
        <strain evidence="1">Expedition CK06-06</strain>
    </source>
</reference>
<organism evidence="1">
    <name type="scientific">marine sediment metagenome</name>
    <dbReference type="NCBI Taxonomy" id="412755"/>
    <lineage>
        <taxon>unclassified sequences</taxon>
        <taxon>metagenomes</taxon>
        <taxon>ecological metagenomes</taxon>
    </lineage>
</organism>
<dbReference type="EMBL" id="BARW01011640">
    <property type="protein sequence ID" value="GAI74990.1"/>
    <property type="molecule type" value="Genomic_DNA"/>
</dbReference>
<dbReference type="AlphaFoldDB" id="X1SHY4"/>